<dbReference type="SUPFAM" id="SSF52540">
    <property type="entry name" value="P-loop containing nucleoside triphosphate hydrolases"/>
    <property type="match status" value="1"/>
</dbReference>
<reference evidence="3 4" key="1">
    <citation type="journal article" date="2014" name="Genome Announc.">
        <title>Draft Genome Sequence of the Agar-Degrading Bacterium Catenovulum sp. Strain DS-2, Isolated from Intestines of Haliotis diversicolor.</title>
        <authorList>
            <person name="Shan D."/>
            <person name="Li X."/>
            <person name="Gu Z."/>
            <person name="Wei G."/>
            <person name="Gao Z."/>
            <person name="Shao Z."/>
        </authorList>
    </citation>
    <scope>NUCLEOTIDE SEQUENCE [LARGE SCALE GENOMIC DNA]</scope>
    <source>
        <strain evidence="3 4">DS-2</strain>
    </source>
</reference>
<gene>
    <name evidence="3" type="ORF">DS2_15959</name>
</gene>
<feature type="domain" description="ORC1/DEAH AAA+ ATPase" evidence="2">
    <location>
        <begin position="42"/>
        <end position="170"/>
    </location>
</feature>
<name>W7Q7I9_9ALTE</name>
<evidence type="ECO:0000259" key="2">
    <source>
        <dbReference type="Pfam" id="PF13401"/>
    </source>
</evidence>
<evidence type="ECO:0000313" key="3">
    <source>
        <dbReference type="EMBL" id="EWH08744.1"/>
    </source>
</evidence>
<dbReference type="GO" id="GO:0016887">
    <property type="term" value="F:ATP hydrolysis activity"/>
    <property type="evidence" value="ECO:0007669"/>
    <property type="project" value="InterPro"/>
</dbReference>
<organism evidence="3 4">
    <name type="scientific">Catenovulum agarivorans DS-2</name>
    <dbReference type="NCBI Taxonomy" id="1328313"/>
    <lineage>
        <taxon>Bacteria</taxon>
        <taxon>Pseudomonadati</taxon>
        <taxon>Pseudomonadota</taxon>
        <taxon>Gammaproteobacteria</taxon>
        <taxon>Alteromonadales</taxon>
        <taxon>Alteromonadaceae</taxon>
        <taxon>Catenovulum</taxon>
    </lineage>
</organism>
<proteinExistence type="predicted"/>
<dbReference type="InterPro" id="IPR052026">
    <property type="entry name" value="ExeA_AAA_ATPase_DNA-bind"/>
</dbReference>
<dbReference type="PATRIC" id="fig|1328313.3.peg.3261"/>
<keyword evidence="1" id="KW-0472">Membrane</keyword>
<dbReference type="Proteomes" id="UP000019276">
    <property type="component" value="Unassembled WGS sequence"/>
</dbReference>
<sequence>MYLYHFGLKELPFSLTPNTQFFLGLPSHHEALQTLITALKMGEGFVKVTGEVGTGKTLLCRKLMNDLGDEFVTAYIPNPYLNPDELRHAVAQELAIDSENCASAALTQKIQQKLIDICAQGKQLVLILDEAQVLPDESLEALRLFTNLETENSKLMQLVLFAQPELDNRLEQHNFRQIKQRITFSIRLDQLQSEQIQAYLHHRMTIAGYQGMPIFTLPVCKLLFQASQGTPRIINILAHKCLMLAFGQGTSSITTEHAKQAINDTEATHRQSAIATPTALFARLLTDKKAQRIMLSLAAVIAIATSFWLGGQA</sequence>
<keyword evidence="4" id="KW-1185">Reference proteome</keyword>
<dbReference type="PANTHER" id="PTHR35894:SF7">
    <property type="entry name" value="GENERAL SECRETION PATHWAY PROTEIN A-RELATED"/>
    <property type="match status" value="1"/>
</dbReference>
<dbReference type="InterPro" id="IPR049945">
    <property type="entry name" value="AAA_22"/>
</dbReference>
<dbReference type="InterPro" id="IPR027417">
    <property type="entry name" value="P-loop_NTPase"/>
</dbReference>
<feature type="transmembrane region" description="Helical" evidence="1">
    <location>
        <begin position="293"/>
        <end position="311"/>
    </location>
</feature>
<accession>W7Q7I9</accession>
<protein>
    <submittedName>
        <fullName evidence="3">MSHA biogenesis protein MshM</fullName>
    </submittedName>
</protein>
<keyword evidence="1" id="KW-1133">Transmembrane helix</keyword>
<dbReference type="PANTHER" id="PTHR35894">
    <property type="entry name" value="GENERAL SECRETION PATHWAY PROTEIN A-RELATED"/>
    <property type="match status" value="1"/>
</dbReference>
<evidence type="ECO:0000256" key="1">
    <source>
        <dbReference type="SAM" id="Phobius"/>
    </source>
</evidence>
<dbReference type="EMBL" id="ARZY01000038">
    <property type="protein sequence ID" value="EWH08744.1"/>
    <property type="molecule type" value="Genomic_DNA"/>
</dbReference>
<comment type="caution">
    <text evidence="3">The sequence shown here is derived from an EMBL/GenBank/DDBJ whole genome shotgun (WGS) entry which is preliminary data.</text>
</comment>
<dbReference type="RefSeq" id="WP_035015883.1">
    <property type="nucleotide sequence ID" value="NZ_ARZY01000038.1"/>
</dbReference>
<dbReference type="Pfam" id="PF13401">
    <property type="entry name" value="AAA_22"/>
    <property type="match status" value="1"/>
</dbReference>
<dbReference type="STRING" id="1328313.DS2_15959"/>
<evidence type="ECO:0000313" key="4">
    <source>
        <dbReference type="Proteomes" id="UP000019276"/>
    </source>
</evidence>
<dbReference type="OrthoDB" id="9780149at2"/>
<dbReference type="AlphaFoldDB" id="W7Q7I9"/>
<dbReference type="Gene3D" id="3.40.50.300">
    <property type="entry name" value="P-loop containing nucleotide triphosphate hydrolases"/>
    <property type="match status" value="1"/>
</dbReference>
<dbReference type="eggNOG" id="COG3267">
    <property type="taxonomic scope" value="Bacteria"/>
</dbReference>
<keyword evidence="1" id="KW-0812">Transmembrane</keyword>